<dbReference type="KEGG" id="asul:DFR86_05355"/>
<reference evidence="1 2" key="1">
    <citation type="submission" date="2018-05" db="EMBL/GenBank/DDBJ databases">
        <title>Complete Genome Sequences of Extremely Thermoacidophilic, Metal-Mobilizing Type-Strain Members of the Archaeal Family Sulfolobaceae: Acidianus brierleyi DSM-1651T, Acidianus sulfidivorans DSM-18786T, Metallosphaera hakonensis DSM-7519T, and Metallosphaera prunae DSM-10039T.</title>
        <authorList>
            <person name="Counts J.A."/>
            <person name="Kelly R.M."/>
        </authorList>
    </citation>
    <scope>NUCLEOTIDE SEQUENCE [LARGE SCALE GENOMIC DNA]</scope>
    <source>
        <strain evidence="1 2">JP7</strain>
    </source>
</reference>
<evidence type="ECO:0000313" key="2">
    <source>
        <dbReference type="Proteomes" id="UP000248410"/>
    </source>
</evidence>
<dbReference type="Proteomes" id="UP000248410">
    <property type="component" value="Chromosome"/>
</dbReference>
<dbReference type="OrthoDB" id="14842at2157"/>
<dbReference type="EMBL" id="CP029288">
    <property type="protein sequence ID" value="AWR97046.1"/>
    <property type="molecule type" value="Genomic_DNA"/>
</dbReference>
<evidence type="ECO:0000313" key="1">
    <source>
        <dbReference type="EMBL" id="AWR97046.1"/>
    </source>
</evidence>
<dbReference type="GeneID" id="36837374"/>
<gene>
    <name evidence="1" type="ORF">DFR86_05355</name>
</gene>
<dbReference type="AlphaFoldDB" id="A0A2U9ILZ2"/>
<accession>A0A2U9ILZ2</accession>
<sequence length="72" mass="8483">MDPIKIKLSTGKEVEINNDNIRILNRYVRTQMTLEELASQLGLAGWEEAYELVNQLPAWIMWYPDVIYKRSI</sequence>
<proteinExistence type="predicted"/>
<organism evidence="1 2">
    <name type="scientific">Acidianus sulfidivorans JP7</name>
    <dbReference type="NCBI Taxonomy" id="619593"/>
    <lineage>
        <taxon>Archaea</taxon>
        <taxon>Thermoproteota</taxon>
        <taxon>Thermoprotei</taxon>
        <taxon>Sulfolobales</taxon>
        <taxon>Sulfolobaceae</taxon>
        <taxon>Acidianus</taxon>
    </lineage>
</organism>
<protein>
    <submittedName>
        <fullName evidence="1">Uncharacterized protein</fullName>
    </submittedName>
</protein>
<keyword evidence="2" id="KW-1185">Reference proteome</keyword>
<dbReference type="RefSeq" id="WP_110379936.1">
    <property type="nucleotide sequence ID" value="NZ_CP029288.2"/>
</dbReference>
<name>A0A2U9ILZ2_9CREN</name>